<dbReference type="InterPro" id="IPR048333">
    <property type="entry name" value="HA2_WH"/>
</dbReference>
<evidence type="ECO:0000256" key="5">
    <source>
        <dbReference type="SAM" id="MobiDB-lite"/>
    </source>
</evidence>
<evidence type="ECO:0000313" key="7">
    <source>
        <dbReference type="EMBL" id="CAD9024509.1"/>
    </source>
</evidence>
<feature type="domain" description="Helicase-associated" evidence="6">
    <location>
        <begin position="52"/>
        <end position="143"/>
    </location>
</feature>
<evidence type="ECO:0000256" key="2">
    <source>
        <dbReference type="ARBA" id="ARBA00022801"/>
    </source>
</evidence>
<keyword evidence="1" id="KW-0547">Nucleotide-binding</keyword>
<feature type="region of interest" description="Disordered" evidence="5">
    <location>
        <begin position="511"/>
        <end position="546"/>
    </location>
</feature>
<protein>
    <recommendedName>
        <fullName evidence="6">Helicase-associated domain-containing protein</fullName>
    </recommendedName>
</protein>
<dbReference type="GO" id="GO:0004386">
    <property type="term" value="F:helicase activity"/>
    <property type="evidence" value="ECO:0007669"/>
    <property type="project" value="UniProtKB-KW"/>
</dbReference>
<dbReference type="GO" id="GO:0003723">
    <property type="term" value="F:RNA binding"/>
    <property type="evidence" value="ECO:0007669"/>
    <property type="project" value="TreeGrafter"/>
</dbReference>
<evidence type="ECO:0000256" key="3">
    <source>
        <dbReference type="ARBA" id="ARBA00022806"/>
    </source>
</evidence>
<proteinExistence type="predicted"/>
<dbReference type="Pfam" id="PF21010">
    <property type="entry name" value="HA2_C"/>
    <property type="match status" value="1"/>
</dbReference>
<dbReference type="InterPro" id="IPR011709">
    <property type="entry name" value="DEAD-box_helicase_OB_fold"/>
</dbReference>
<name>A0A7S1IVQ3_9EUGL</name>
<keyword evidence="2" id="KW-0378">Hydrolase</keyword>
<dbReference type="SMART" id="SM00847">
    <property type="entry name" value="HA2"/>
    <property type="match status" value="1"/>
</dbReference>
<dbReference type="EMBL" id="HBGA01095369">
    <property type="protein sequence ID" value="CAD9024509.1"/>
    <property type="molecule type" value="Transcribed_RNA"/>
</dbReference>
<keyword evidence="3" id="KW-0347">Helicase</keyword>
<dbReference type="Pfam" id="PF07717">
    <property type="entry name" value="OB_NTP_bind"/>
    <property type="match status" value="1"/>
</dbReference>
<dbReference type="PANTHER" id="PTHR18934">
    <property type="entry name" value="ATP-DEPENDENT RNA HELICASE"/>
    <property type="match status" value="1"/>
</dbReference>
<dbReference type="InterPro" id="IPR059023">
    <property type="entry name" value="RNA_hel_CTD"/>
</dbReference>
<accession>A0A7S1IVQ3</accession>
<dbReference type="PANTHER" id="PTHR18934:SF99">
    <property type="entry name" value="ATP-DEPENDENT RNA HELICASE DHX37-RELATED"/>
    <property type="match status" value="1"/>
</dbReference>
<dbReference type="SUPFAM" id="SSF52540">
    <property type="entry name" value="P-loop containing nucleoside triphosphate hydrolases"/>
    <property type="match status" value="1"/>
</dbReference>
<sequence length="546" mass="60011">MPLDEIILQVKVLDETHSSGDYYHGNFTSGQGKIQGFLRRAMEPPRMDHVNAAIKDLQDLAALDEQCELTPLGHHLSQLPIHSRLGKMMVLGSVFGCLTPLVVIAGAMSVKDPFVVPQERREQSDAARQGFSGGHASDHVTMFNAFCGWLDAVHRGQERPFCDVNFLSRHSMGVIMNVRDQLLGLLYEQGFGHEMHDAHSRNLDMVRALICGGLYPNVAQHIHKRECRTKAQRVCFIHPTSVNYERKTFTNERFQFFVFGERVETSKVFLRCSTLINAWALILFGGLIHWVPELLPPGTPPPEVPMGTVEMDGWIKFRCSEYVAGLMMRVRSEIDALLVRKFIAPDQEAMPAHLLERLMDCIMDLTSHPSRPEGVGTINYEGYLDVIPMPVQQTRMPASVTPPIWVGSAPNNPMVSVGAPPGAPQVPPPGALPRAPMWGPVSGAGGGNAGILPTPGVAAPTPAPTTSSVWADTPKFAADMQGFTNGTGVSSNSQAWNSDSYGQQSAYDTQQQYSPQYGGDVFGQQQYGQYGSPPSYGTGYNQQWQH</sequence>
<dbReference type="GO" id="GO:0005524">
    <property type="term" value="F:ATP binding"/>
    <property type="evidence" value="ECO:0007669"/>
    <property type="project" value="UniProtKB-KW"/>
</dbReference>
<dbReference type="InterPro" id="IPR007502">
    <property type="entry name" value="Helicase-assoc_dom"/>
</dbReference>
<evidence type="ECO:0000259" key="6">
    <source>
        <dbReference type="SMART" id="SM00847"/>
    </source>
</evidence>
<dbReference type="FunFam" id="1.20.120.1080:FF:000002">
    <property type="entry name" value="Putative ATP-dependent RNA helicase DHX36"/>
    <property type="match status" value="1"/>
</dbReference>
<organism evidence="7">
    <name type="scientific">Eutreptiella gymnastica</name>
    <dbReference type="NCBI Taxonomy" id="73025"/>
    <lineage>
        <taxon>Eukaryota</taxon>
        <taxon>Discoba</taxon>
        <taxon>Euglenozoa</taxon>
        <taxon>Euglenida</taxon>
        <taxon>Spirocuta</taxon>
        <taxon>Euglenophyceae</taxon>
        <taxon>Eutreptiales</taxon>
        <taxon>Eutreptiaceae</taxon>
        <taxon>Eutreptiella</taxon>
    </lineage>
</organism>
<keyword evidence="4" id="KW-0067">ATP-binding</keyword>
<evidence type="ECO:0000256" key="4">
    <source>
        <dbReference type="ARBA" id="ARBA00022840"/>
    </source>
</evidence>
<dbReference type="GO" id="GO:0016787">
    <property type="term" value="F:hydrolase activity"/>
    <property type="evidence" value="ECO:0007669"/>
    <property type="project" value="UniProtKB-KW"/>
</dbReference>
<dbReference type="Gene3D" id="1.20.120.1080">
    <property type="match status" value="1"/>
</dbReference>
<feature type="compositionally biased region" description="Low complexity" evidence="5">
    <location>
        <begin position="516"/>
        <end position="540"/>
    </location>
</feature>
<reference evidence="7" key="1">
    <citation type="submission" date="2021-01" db="EMBL/GenBank/DDBJ databases">
        <authorList>
            <person name="Corre E."/>
            <person name="Pelletier E."/>
            <person name="Niang G."/>
            <person name="Scheremetjew M."/>
            <person name="Finn R."/>
            <person name="Kale V."/>
            <person name="Holt S."/>
            <person name="Cochrane G."/>
            <person name="Meng A."/>
            <person name="Brown T."/>
            <person name="Cohen L."/>
        </authorList>
    </citation>
    <scope>NUCLEOTIDE SEQUENCE</scope>
    <source>
        <strain evidence="7">NIES-381</strain>
    </source>
</reference>
<dbReference type="AlphaFoldDB" id="A0A7S1IVQ3"/>
<dbReference type="Pfam" id="PF04408">
    <property type="entry name" value="WHD_HA2"/>
    <property type="match status" value="1"/>
</dbReference>
<dbReference type="Pfam" id="PF26026">
    <property type="entry name" value="RNA_hel_CTD"/>
    <property type="match status" value="1"/>
</dbReference>
<dbReference type="InterPro" id="IPR027417">
    <property type="entry name" value="P-loop_NTPase"/>
</dbReference>
<gene>
    <name evidence="7" type="ORF">EGYM00392_LOCUS35634</name>
</gene>
<evidence type="ECO:0000256" key="1">
    <source>
        <dbReference type="ARBA" id="ARBA00022741"/>
    </source>
</evidence>